<keyword evidence="7" id="KW-0418">Kinase</keyword>
<dbReference type="GO" id="GO:0004674">
    <property type="term" value="F:protein serine/threonine kinase activity"/>
    <property type="evidence" value="ECO:0007669"/>
    <property type="project" value="UniProtKB-KW"/>
</dbReference>
<dbReference type="FunFam" id="3.30.200.20:FF:000201">
    <property type="entry name" value="TP53-regulating kinase isoform X1"/>
    <property type="match status" value="1"/>
</dbReference>
<reference evidence="12 13" key="1">
    <citation type="journal article" date="2012" name="BMC Genomics">
        <title>Comparative genomic analysis and phylogenetic position of Theileria equi.</title>
        <authorList>
            <person name="Kappmeyer L.S."/>
            <person name="Thiagarajan M."/>
            <person name="Herndon D.R."/>
            <person name="Ramsay J.D."/>
            <person name="Caler E."/>
            <person name="Djikeng A."/>
            <person name="Gillespie J.J."/>
            <person name="Lau A.O."/>
            <person name="Roalson E.H."/>
            <person name="Silva J.C."/>
            <person name="Silva M.G."/>
            <person name="Suarez C.E."/>
            <person name="Ueti M.W."/>
            <person name="Nene V.M."/>
            <person name="Mealey R.H."/>
            <person name="Knowles D.P."/>
            <person name="Brayton K.A."/>
        </authorList>
    </citation>
    <scope>NUCLEOTIDE SEQUENCE [LARGE SCALE GENOMIC DNA]</scope>
    <source>
        <strain evidence="12 13">WA</strain>
    </source>
</reference>
<dbReference type="KEGG" id="beq:BEWA_019490"/>
<dbReference type="Proteomes" id="UP000031512">
    <property type="component" value="Chromosome 1"/>
</dbReference>
<dbReference type="InterPro" id="IPR011009">
    <property type="entry name" value="Kinase-like_dom_sf"/>
</dbReference>
<dbReference type="GO" id="GO:0070525">
    <property type="term" value="P:tRNA threonylcarbamoyladenosine metabolic process"/>
    <property type="evidence" value="ECO:0007669"/>
    <property type="project" value="TreeGrafter"/>
</dbReference>
<evidence type="ECO:0000256" key="8">
    <source>
        <dbReference type="ARBA" id="ARBA00022840"/>
    </source>
</evidence>
<dbReference type="Pfam" id="PF06293">
    <property type="entry name" value="Kdo"/>
    <property type="match status" value="1"/>
</dbReference>
<dbReference type="GO" id="GO:0008033">
    <property type="term" value="P:tRNA processing"/>
    <property type="evidence" value="ECO:0007669"/>
    <property type="project" value="UniProtKB-KW"/>
</dbReference>
<evidence type="ECO:0000313" key="13">
    <source>
        <dbReference type="Proteomes" id="UP000031512"/>
    </source>
</evidence>
<evidence type="ECO:0000259" key="11">
    <source>
        <dbReference type="PROSITE" id="PS50011"/>
    </source>
</evidence>
<dbReference type="InterPro" id="IPR022495">
    <property type="entry name" value="Bud32"/>
</dbReference>
<dbReference type="NCBIfam" id="TIGR03724">
    <property type="entry name" value="arch_bud32"/>
    <property type="match status" value="1"/>
</dbReference>
<evidence type="ECO:0000256" key="10">
    <source>
        <dbReference type="ARBA" id="ARBA00048679"/>
    </source>
</evidence>
<dbReference type="VEuPathDB" id="PiroplasmaDB:BEWA_019490"/>
<sequence>MYEENGSHIIAQGAEAVVLTSEYLGKPCVIKRRLPKRFRHKVLDEQLTKNRITAECRSIQKLRKAGVFVPVIYLVNFIKKEIIYEYINGSSILSLLNTDYDENLLSSIGETIAKMHNSNIVHGDLTTKNMMMAESGEICLIDFGLSFSSTLAEDKAVDLYVLERCCTPSQFEIMLKGYFSTINNQSAIRGKLEEVRLRGRKRDLSG</sequence>
<dbReference type="GO" id="GO:0005524">
    <property type="term" value="F:ATP binding"/>
    <property type="evidence" value="ECO:0007669"/>
    <property type="project" value="UniProtKB-KW"/>
</dbReference>
<evidence type="ECO:0000256" key="2">
    <source>
        <dbReference type="ARBA" id="ARBA00012513"/>
    </source>
</evidence>
<dbReference type="OrthoDB" id="3399at2759"/>
<accession>L0AW30</accession>
<dbReference type="Gene3D" id="3.30.200.20">
    <property type="entry name" value="Phosphorylase Kinase, domain 1"/>
    <property type="match status" value="1"/>
</dbReference>
<evidence type="ECO:0000256" key="7">
    <source>
        <dbReference type="ARBA" id="ARBA00022777"/>
    </source>
</evidence>
<keyword evidence="13" id="KW-1185">Reference proteome</keyword>
<comment type="similarity">
    <text evidence="1">Belongs to the protein kinase superfamily. BUD32 family.</text>
</comment>
<gene>
    <name evidence="12" type="ORF">BEWA_019490</name>
</gene>
<dbReference type="Gene3D" id="1.10.510.10">
    <property type="entry name" value="Transferase(Phosphotransferase) domain 1"/>
    <property type="match status" value="1"/>
</dbReference>
<proteinExistence type="inferred from homology"/>
<evidence type="ECO:0000256" key="1">
    <source>
        <dbReference type="ARBA" id="ARBA00010630"/>
    </source>
</evidence>
<name>L0AW30_THEEQ</name>
<evidence type="ECO:0000256" key="5">
    <source>
        <dbReference type="ARBA" id="ARBA00022694"/>
    </source>
</evidence>
<dbReference type="GO" id="GO:0000408">
    <property type="term" value="C:EKC/KEOPS complex"/>
    <property type="evidence" value="ECO:0007669"/>
    <property type="project" value="TreeGrafter"/>
</dbReference>
<dbReference type="PANTHER" id="PTHR12209">
    <property type="entry name" value="NON-SPECIFIC SERINE/THREONINE PROTEIN KINASE"/>
    <property type="match status" value="1"/>
</dbReference>
<evidence type="ECO:0000256" key="9">
    <source>
        <dbReference type="ARBA" id="ARBA00047899"/>
    </source>
</evidence>
<evidence type="ECO:0000313" key="12">
    <source>
        <dbReference type="EMBL" id="AFZ79104.1"/>
    </source>
</evidence>
<comment type="catalytic activity">
    <reaction evidence="9">
        <text>L-threonyl-[protein] + ATP = O-phospho-L-threonyl-[protein] + ADP + H(+)</text>
        <dbReference type="Rhea" id="RHEA:46608"/>
        <dbReference type="Rhea" id="RHEA-COMP:11060"/>
        <dbReference type="Rhea" id="RHEA-COMP:11605"/>
        <dbReference type="ChEBI" id="CHEBI:15378"/>
        <dbReference type="ChEBI" id="CHEBI:30013"/>
        <dbReference type="ChEBI" id="CHEBI:30616"/>
        <dbReference type="ChEBI" id="CHEBI:61977"/>
        <dbReference type="ChEBI" id="CHEBI:456216"/>
        <dbReference type="EC" id="2.7.11.1"/>
    </reaction>
</comment>
<keyword evidence="8" id="KW-0067">ATP-binding</keyword>
<dbReference type="PROSITE" id="PS00109">
    <property type="entry name" value="PROTEIN_KINASE_TYR"/>
    <property type="match status" value="1"/>
</dbReference>
<dbReference type="EMBL" id="CP001669">
    <property type="protein sequence ID" value="AFZ79104.1"/>
    <property type="molecule type" value="Genomic_DNA"/>
</dbReference>
<keyword evidence="4" id="KW-0808">Transferase</keyword>
<dbReference type="GeneID" id="15803810"/>
<keyword evidence="3" id="KW-0723">Serine/threonine-protein kinase</keyword>
<evidence type="ECO:0000256" key="6">
    <source>
        <dbReference type="ARBA" id="ARBA00022741"/>
    </source>
</evidence>
<dbReference type="eggNOG" id="KOG3087">
    <property type="taxonomic scope" value="Eukaryota"/>
</dbReference>
<dbReference type="SUPFAM" id="SSF56112">
    <property type="entry name" value="Protein kinase-like (PK-like)"/>
    <property type="match status" value="1"/>
</dbReference>
<dbReference type="InterPro" id="IPR008266">
    <property type="entry name" value="Tyr_kinase_AS"/>
</dbReference>
<dbReference type="PROSITE" id="PS50011">
    <property type="entry name" value="PROTEIN_KINASE_DOM"/>
    <property type="match status" value="1"/>
</dbReference>
<keyword evidence="5" id="KW-0819">tRNA processing</keyword>
<organism evidence="12 13">
    <name type="scientific">Theileria equi strain WA</name>
    <dbReference type="NCBI Taxonomy" id="1537102"/>
    <lineage>
        <taxon>Eukaryota</taxon>
        <taxon>Sar</taxon>
        <taxon>Alveolata</taxon>
        <taxon>Apicomplexa</taxon>
        <taxon>Aconoidasida</taxon>
        <taxon>Piroplasmida</taxon>
        <taxon>Theileriidae</taxon>
        <taxon>Theileria</taxon>
    </lineage>
</organism>
<dbReference type="AlphaFoldDB" id="L0AW30"/>
<feature type="domain" description="Protein kinase" evidence="11">
    <location>
        <begin position="4"/>
        <end position="206"/>
    </location>
</feature>
<dbReference type="RefSeq" id="XP_004828770.1">
    <property type="nucleotide sequence ID" value="XM_004828713.1"/>
</dbReference>
<dbReference type="EC" id="2.7.11.1" evidence="2"/>
<keyword evidence="6" id="KW-0547">Nucleotide-binding</keyword>
<evidence type="ECO:0000256" key="3">
    <source>
        <dbReference type="ARBA" id="ARBA00022527"/>
    </source>
</evidence>
<evidence type="ECO:0000256" key="4">
    <source>
        <dbReference type="ARBA" id="ARBA00022679"/>
    </source>
</evidence>
<dbReference type="GO" id="GO:0005634">
    <property type="term" value="C:nucleus"/>
    <property type="evidence" value="ECO:0007669"/>
    <property type="project" value="TreeGrafter"/>
</dbReference>
<dbReference type="STRING" id="1537102.L0AW30"/>
<dbReference type="InterPro" id="IPR000719">
    <property type="entry name" value="Prot_kinase_dom"/>
</dbReference>
<dbReference type="PANTHER" id="PTHR12209:SF0">
    <property type="entry name" value="EKC_KEOPS COMPLEX SUBUNIT TP53RK"/>
    <property type="match status" value="1"/>
</dbReference>
<dbReference type="GO" id="GO:0005829">
    <property type="term" value="C:cytosol"/>
    <property type="evidence" value="ECO:0007669"/>
    <property type="project" value="TreeGrafter"/>
</dbReference>
<comment type="catalytic activity">
    <reaction evidence="10">
        <text>L-seryl-[protein] + ATP = O-phospho-L-seryl-[protein] + ADP + H(+)</text>
        <dbReference type="Rhea" id="RHEA:17989"/>
        <dbReference type="Rhea" id="RHEA-COMP:9863"/>
        <dbReference type="Rhea" id="RHEA-COMP:11604"/>
        <dbReference type="ChEBI" id="CHEBI:15378"/>
        <dbReference type="ChEBI" id="CHEBI:29999"/>
        <dbReference type="ChEBI" id="CHEBI:30616"/>
        <dbReference type="ChEBI" id="CHEBI:83421"/>
        <dbReference type="ChEBI" id="CHEBI:456216"/>
        <dbReference type="EC" id="2.7.11.1"/>
    </reaction>
</comment>
<protein>
    <recommendedName>
        <fullName evidence="2">non-specific serine/threonine protein kinase</fullName>
        <ecNumber evidence="2">2.7.11.1</ecNumber>
    </recommendedName>
</protein>